<keyword evidence="6" id="KW-1185">Reference proteome</keyword>
<dbReference type="SMART" id="SM00239">
    <property type="entry name" value="C2"/>
    <property type="match status" value="1"/>
</dbReference>
<gene>
    <name evidence="5" type="ORF">CFO_g3152</name>
</gene>
<feature type="domain" description="MHD2" evidence="4">
    <location>
        <begin position="1105"/>
        <end position="1226"/>
    </location>
</feature>
<feature type="compositionally biased region" description="Polar residues" evidence="1">
    <location>
        <begin position="1"/>
        <end position="19"/>
    </location>
</feature>
<evidence type="ECO:0000313" key="6">
    <source>
        <dbReference type="Proteomes" id="UP000034841"/>
    </source>
</evidence>
<dbReference type="CDD" id="cd04043">
    <property type="entry name" value="C2_Munc13_fungal"/>
    <property type="match status" value="1"/>
</dbReference>
<evidence type="ECO:0000256" key="1">
    <source>
        <dbReference type="SAM" id="MobiDB-lite"/>
    </source>
</evidence>
<dbReference type="EMBL" id="LBBL01000156">
    <property type="protein sequence ID" value="KKF94499.1"/>
    <property type="molecule type" value="Genomic_DNA"/>
</dbReference>
<dbReference type="SUPFAM" id="SSF49562">
    <property type="entry name" value="C2 domain (Calcium/lipid-binding domain, CaLB)"/>
    <property type="match status" value="1"/>
</dbReference>
<evidence type="ECO:0000313" key="5">
    <source>
        <dbReference type="EMBL" id="KKF94499.1"/>
    </source>
</evidence>
<dbReference type="Pfam" id="PF06292">
    <property type="entry name" value="MUN"/>
    <property type="match status" value="2"/>
</dbReference>
<dbReference type="InterPro" id="IPR014770">
    <property type="entry name" value="Munc13_1"/>
</dbReference>
<feature type="domain" description="MHD1" evidence="3">
    <location>
        <begin position="695"/>
        <end position="821"/>
    </location>
</feature>
<name>A0A0F8DEW0_CERFI</name>
<evidence type="ECO:0000259" key="3">
    <source>
        <dbReference type="PROSITE" id="PS51258"/>
    </source>
</evidence>
<evidence type="ECO:0008006" key="7">
    <source>
        <dbReference type="Google" id="ProtNLM"/>
    </source>
</evidence>
<feature type="compositionally biased region" description="Low complexity" evidence="1">
    <location>
        <begin position="20"/>
        <end position="35"/>
    </location>
</feature>
<sequence>MSTASVRQSWANNNHQSINRFSSPPTRATRSSPQTAEISQDEAFSYALRVAFLHHLIQPRQKRRQFMQNPQRPIHRSTTSVNHLIFTELSTGGSSKLPHGFRTPLLERLQGVVVGSERMPGYNDPAVKRCFAEVYTKFTSKDFLPTLKDRKIEPLVLMVYSRATQAAAKNAAPGDESHRLLPDRHVALFVRLLIRILRDEGHDRDKANLLLQLEALEKKLLTNSQDLSMDNNTTSVEITVPISYDVKDMPYVQQVCRIFGYPQSKAQNEINTNKSIWTEEAAMKDFKTYQQRLNLGMSGTLQSRDFDVEEAYEEWKASEKRDLSSIMMDMLTVRPDLARISTGPVENTGNNKALPPLNIESDRSFSEMAQAITSAGDLDGMGFDPTMAMNMLSMDDNCSIRSIESSSYTFTPMNPRLLYKTVVQYTMTSHLLTQSQAENFIPVSKQSAEFLLFLATVWRVPQFSRHVTLLEIAARKYVDDEIELSSIGYIFQYIQSPPESVKRPPHLANYDKSLVDIDSSRWTMQDFVAYKQSLTLIYDKIMGEVCDMVVKCYEPDPPNPSMALTILRECIYSDPAFDQRPSDKEKLRKGLEEDLREATQKIYVEILQGKVPSSEDRWDFSHVQALRLGVMAALKRIQSYLGNMIEDEEIEGVKPLDILIEKLLPSFEVDAEAIIKKVIEKGKITGEEVAFEDGFTMYTELVNLRKMHKKLLPSVRFAFNVEDLFLEFVQKWLANAEERVTSFVEEAIKQDSFKVRISSPDEIPTDSQRHSSSIIDIFSLFNQTLDQILKLKWQSELHHARFMTTLARIFATGIGRYCEVVDSQFTKEMDRPSARELAAASQSAQEKLFQYARDALNSKIKAEPFQFFPEAKYAIQELDKLEKLMNVDACIATIERFEGPPKPARKGSNTYIFTIKMIEAEDLKACDTSGYSDPYIILCDEHRKRLAKSRIIYRSLNPRWDESVDITVHSTINVIATIWDYDTFGDHDFVGRAALKLDPQHFKDYLPREFWLDLDTQGRLLLRVSMEAERDDIQFHFGKAFRHLKRTERDMVRRITDKLTAEINDTLSLETLRAILKTGGIGAQVMNFWHKSQPAQPAASEEDVDKALDPLYDYFHDNFAIMKQTLTEKTMLAVMTRLWKEVLMALESLMVPPLSDKPSDQKPLTEKELDIVHKWRDQMFTFFNAKDHNGVALGVPEDILKSPKYHEFTSLYFFYLETTDNLIRESERMAAATAQRHRTMLQNPNRLSAPASLGPMAPGFGSMGTIRRGRSIMMSRNLGTMRRAREQKRKEAQADPSDDGILRILRMRPEAAPYLRERSRQRERQESTAAAVMMMQQGGARMSGAFGRNNLPIR</sequence>
<dbReference type="InterPro" id="IPR052811">
    <property type="entry name" value="Glucose_resp_signaling"/>
</dbReference>
<dbReference type="InterPro" id="IPR010439">
    <property type="entry name" value="MUN_dom"/>
</dbReference>
<feature type="domain" description="C2" evidence="2">
    <location>
        <begin position="893"/>
        <end position="1012"/>
    </location>
</feature>
<organism evidence="5 6">
    <name type="scientific">Ceratocystis fimbriata f. sp. platani</name>
    <dbReference type="NCBI Taxonomy" id="88771"/>
    <lineage>
        <taxon>Eukaryota</taxon>
        <taxon>Fungi</taxon>
        <taxon>Dikarya</taxon>
        <taxon>Ascomycota</taxon>
        <taxon>Pezizomycotina</taxon>
        <taxon>Sordariomycetes</taxon>
        <taxon>Hypocreomycetidae</taxon>
        <taxon>Microascales</taxon>
        <taxon>Ceratocystidaceae</taxon>
        <taxon>Ceratocystis</taxon>
    </lineage>
</organism>
<dbReference type="PROSITE" id="PS50004">
    <property type="entry name" value="C2"/>
    <property type="match status" value="1"/>
</dbReference>
<dbReference type="InterPro" id="IPR014772">
    <property type="entry name" value="Munc13_dom-2"/>
</dbReference>
<dbReference type="PROSITE" id="PS51259">
    <property type="entry name" value="MHD2"/>
    <property type="match status" value="1"/>
</dbReference>
<accession>A0A0F8DEW0</accession>
<dbReference type="PANTHER" id="PTHR47263:SF1">
    <property type="entry name" value="C2 DOMAIN PROTEIN (AFU_ORTHOLOGUE AFUA_7G02350)"/>
    <property type="match status" value="1"/>
</dbReference>
<dbReference type="InterPro" id="IPR035892">
    <property type="entry name" value="C2_domain_sf"/>
</dbReference>
<dbReference type="OrthoDB" id="2015333at2759"/>
<dbReference type="Gene3D" id="2.60.40.150">
    <property type="entry name" value="C2 domain"/>
    <property type="match status" value="1"/>
</dbReference>
<reference evidence="5 6" key="1">
    <citation type="submission" date="2015-04" db="EMBL/GenBank/DDBJ databases">
        <title>Genome sequence of Ceratocystis platani, a major pathogen of plane trees.</title>
        <authorList>
            <person name="Belbahri L."/>
        </authorList>
    </citation>
    <scope>NUCLEOTIDE SEQUENCE [LARGE SCALE GENOMIC DNA]</scope>
    <source>
        <strain evidence="5 6">CFO</strain>
    </source>
</reference>
<dbReference type="Proteomes" id="UP000034841">
    <property type="component" value="Unassembled WGS sequence"/>
</dbReference>
<dbReference type="PANTHER" id="PTHR47263">
    <property type="entry name" value="ADENYLATE CYCLASE ACTIVATION PROTEIN GIT1"/>
    <property type="match status" value="1"/>
</dbReference>
<evidence type="ECO:0000259" key="4">
    <source>
        <dbReference type="PROSITE" id="PS51259"/>
    </source>
</evidence>
<protein>
    <recommendedName>
        <fullName evidence="7">C2 domain protein</fullName>
    </recommendedName>
</protein>
<dbReference type="InterPro" id="IPR000008">
    <property type="entry name" value="C2_dom"/>
</dbReference>
<dbReference type="Gene3D" id="1.20.58.1100">
    <property type="match status" value="1"/>
</dbReference>
<dbReference type="Gene3D" id="1.10.357.50">
    <property type="match status" value="1"/>
</dbReference>
<proteinExistence type="predicted"/>
<dbReference type="PROSITE" id="PS51258">
    <property type="entry name" value="MHD1"/>
    <property type="match status" value="1"/>
</dbReference>
<feature type="region of interest" description="Disordered" evidence="1">
    <location>
        <begin position="1"/>
        <end position="37"/>
    </location>
</feature>
<comment type="caution">
    <text evidence="5">The sequence shown here is derived from an EMBL/GenBank/DDBJ whole genome shotgun (WGS) entry which is preliminary data.</text>
</comment>
<dbReference type="Pfam" id="PF00168">
    <property type="entry name" value="C2"/>
    <property type="match status" value="1"/>
</dbReference>
<evidence type="ECO:0000259" key="2">
    <source>
        <dbReference type="PROSITE" id="PS50004"/>
    </source>
</evidence>